<dbReference type="OrthoDB" id="3258035at2"/>
<dbReference type="EMBL" id="LLVT01000001">
    <property type="protein sequence ID" value="KSW13717.1"/>
    <property type="molecule type" value="Genomic_DNA"/>
</dbReference>
<sequence>MNPWHAEQLQQAGQMHSIEDFGRDIEPTLIQVRNELINENNFELRHGEDGISSQPTGDQTLYILNSPTIYFLEDNVDKVRTAFESHLIPLGFTVTVDEQMTDNEGKLTWIIARNPTYGISASAYIRDSKRSSFDYGTELLSSDGSTDDPQQLADIPGRRPDWLIPTPTT</sequence>
<dbReference type="Proteomes" id="UP000054686">
    <property type="component" value="Unassembled WGS sequence"/>
</dbReference>
<evidence type="ECO:0000313" key="3">
    <source>
        <dbReference type="Proteomes" id="UP000054686"/>
    </source>
</evidence>
<dbReference type="AlphaFoldDB" id="A0A0V8S063"/>
<reference evidence="2 3" key="1">
    <citation type="submission" date="2015-10" db="EMBL/GenBank/DDBJ databases">
        <title>Draft Genome of Actinomyces odontolyticus subsp. actinosynbacter strain XH001.</title>
        <authorList>
            <person name="Mclean J.S."/>
            <person name="He X."/>
        </authorList>
    </citation>
    <scope>NUCLEOTIDE SEQUENCE [LARGE SCALE GENOMIC DNA]</scope>
    <source>
        <strain evidence="2 3">XH001</strain>
    </source>
</reference>
<organism evidence="2 3">
    <name type="scientific">Schaalia odontolytica</name>
    <dbReference type="NCBI Taxonomy" id="1660"/>
    <lineage>
        <taxon>Bacteria</taxon>
        <taxon>Bacillati</taxon>
        <taxon>Actinomycetota</taxon>
        <taxon>Actinomycetes</taxon>
        <taxon>Actinomycetales</taxon>
        <taxon>Actinomycetaceae</taxon>
        <taxon>Schaalia</taxon>
    </lineage>
</organism>
<evidence type="ECO:0000256" key="1">
    <source>
        <dbReference type="SAM" id="MobiDB-lite"/>
    </source>
</evidence>
<dbReference type="InterPro" id="IPR032326">
    <property type="entry name" value="DUF4853"/>
</dbReference>
<protein>
    <submittedName>
        <fullName evidence="2">Uncharacterized protein</fullName>
    </submittedName>
</protein>
<comment type="caution">
    <text evidence="2">The sequence shown here is derived from an EMBL/GenBank/DDBJ whole genome shotgun (WGS) entry which is preliminary data.</text>
</comment>
<proteinExistence type="predicted"/>
<accession>A0A0V8S063</accession>
<gene>
    <name evidence="2" type="ORF">APY09_04330</name>
</gene>
<name>A0A0V8S063_9ACTO</name>
<dbReference type="Gene3D" id="3.30.2030.30">
    <property type="match status" value="1"/>
</dbReference>
<feature type="compositionally biased region" description="Polar residues" evidence="1">
    <location>
        <begin position="139"/>
        <end position="149"/>
    </location>
</feature>
<evidence type="ECO:0000313" key="2">
    <source>
        <dbReference type="EMBL" id="KSW13717.1"/>
    </source>
</evidence>
<dbReference type="Pfam" id="PF16145">
    <property type="entry name" value="DUF4853"/>
    <property type="match status" value="1"/>
</dbReference>
<feature type="region of interest" description="Disordered" evidence="1">
    <location>
        <begin position="139"/>
        <end position="169"/>
    </location>
</feature>